<proteinExistence type="predicted"/>
<evidence type="ECO:0000313" key="2">
    <source>
        <dbReference type="Proteomes" id="UP001207468"/>
    </source>
</evidence>
<protein>
    <submittedName>
        <fullName evidence="1">Uncharacterized protein</fullName>
    </submittedName>
</protein>
<accession>A0ACC0TXA6</accession>
<organism evidence="1 2">
    <name type="scientific">Russula earlei</name>
    <dbReference type="NCBI Taxonomy" id="71964"/>
    <lineage>
        <taxon>Eukaryota</taxon>
        <taxon>Fungi</taxon>
        <taxon>Dikarya</taxon>
        <taxon>Basidiomycota</taxon>
        <taxon>Agaricomycotina</taxon>
        <taxon>Agaricomycetes</taxon>
        <taxon>Russulales</taxon>
        <taxon>Russulaceae</taxon>
        <taxon>Russula</taxon>
    </lineage>
</organism>
<keyword evidence="2" id="KW-1185">Reference proteome</keyword>
<gene>
    <name evidence="1" type="ORF">F5148DRAFT_1237891</name>
</gene>
<sequence length="81" mass="9109">VLHFLAHWFFCVTLMMMQVASSNMDTPDFRTSQYHPGLTLLASLNFGFLGAIPIRRSSRLLSIAETSDSQIIVKFCAEVLD</sequence>
<dbReference type="Proteomes" id="UP001207468">
    <property type="component" value="Unassembled WGS sequence"/>
</dbReference>
<dbReference type="EMBL" id="JAGFNK010000355">
    <property type="protein sequence ID" value="KAI9451901.1"/>
    <property type="molecule type" value="Genomic_DNA"/>
</dbReference>
<reference evidence="1" key="1">
    <citation type="submission" date="2021-03" db="EMBL/GenBank/DDBJ databases">
        <title>Evolutionary priming and transition to the ectomycorrhizal habit in an iconic lineage of mushroom-forming fungi: is preadaptation a requirement?</title>
        <authorList>
            <consortium name="DOE Joint Genome Institute"/>
            <person name="Looney B.P."/>
            <person name="Miyauchi S."/>
            <person name="Morin E."/>
            <person name="Drula E."/>
            <person name="Courty P.E."/>
            <person name="Chicoki N."/>
            <person name="Fauchery L."/>
            <person name="Kohler A."/>
            <person name="Kuo A."/>
            <person name="LaButti K."/>
            <person name="Pangilinan J."/>
            <person name="Lipzen A."/>
            <person name="Riley R."/>
            <person name="Andreopoulos W."/>
            <person name="He G."/>
            <person name="Johnson J."/>
            <person name="Barry K.W."/>
            <person name="Grigoriev I.V."/>
            <person name="Nagy L."/>
            <person name="Hibbett D."/>
            <person name="Henrissat B."/>
            <person name="Matheny P.B."/>
            <person name="Labbe J."/>
            <person name="Martin A.F."/>
        </authorList>
    </citation>
    <scope>NUCLEOTIDE SEQUENCE</scope>
    <source>
        <strain evidence="1">BPL698</strain>
    </source>
</reference>
<comment type="caution">
    <text evidence="1">The sequence shown here is derived from an EMBL/GenBank/DDBJ whole genome shotgun (WGS) entry which is preliminary data.</text>
</comment>
<evidence type="ECO:0000313" key="1">
    <source>
        <dbReference type="EMBL" id="KAI9451901.1"/>
    </source>
</evidence>
<name>A0ACC0TXA6_9AGAM</name>
<feature type="non-terminal residue" evidence="1">
    <location>
        <position position="1"/>
    </location>
</feature>